<evidence type="ECO:0000256" key="4">
    <source>
        <dbReference type="ARBA" id="ARBA00022475"/>
    </source>
</evidence>
<feature type="transmembrane region" description="Helical" evidence="8">
    <location>
        <begin position="275"/>
        <end position="294"/>
    </location>
</feature>
<keyword evidence="11" id="KW-1185">Reference proteome</keyword>
<evidence type="ECO:0000256" key="6">
    <source>
        <dbReference type="ARBA" id="ARBA00022989"/>
    </source>
</evidence>
<comment type="similarity">
    <text evidence="2">Belongs to the EamA transporter family.</text>
</comment>
<evidence type="ECO:0000259" key="9">
    <source>
        <dbReference type="Pfam" id="PF00892"/>
    </source>
</evidence>
<feature type="domain" description="EamA" evidence="9">
    <location>
        <begin position="18"/>
        <end position="153"/>
    </location>
</feature>
<accession>A0ABY7K2H7</accession>
<dbReference type="RefSeq" id="WP_269445590.1">
    <property type="nucleotide sequence ID" value="NZ_CP097463.1"/>
</dbReference>
<keyword evidence="6 8" id="KW-1133">Transmembrane helix</keyword>
<dbReference type="EMBL" id="CP097463">
    <property type="protein sequence ID" value="WAX59049.1"/>
    <property type="molecule type" value="Genomic_DNA"/>
</dbReference>
<evidence type="ECO:0000256" key="5">
    <source>
        <dbReference type="ARBA" id="ARBA00022692"/>
    </source>
</evidence>
<name>A0ABY7K2H7_9ACTN</name>
<evidence type="ECO:0000313" key="11">
    <source>
        <dbReference type="Proteomes" id="UP001164693"/>
    </source>
</evidence>
<dbReference type="InterPro" id="IPR004626">
    <property type="entry name" value="RarD"/>
</dbReference>
<dbReference type="InterPro" id="IPR000620">
    <property type="entry name" value="EamA_dom"/>
</dbReference>
<dbReference type="PANTHER" id="PTHR22911">
    <property type="entry name" value="ACYL-MALONYL CONDENSING ENZYME-RELATED"/>
    <property type="match status" value="1"/>
</dbReference>
<sequence length="316" mass="33606">MPARSLGGVHEDAEVRAGLTYGAAAYLLWGLFPLFWPLLEPAGTIEILAHRMVWSLVVMLVVLRFSGGFAGVRAVLRNPRQRTLLVLAAAVITVNWGTYIWGVNSGHVVESSLGYFINPLFTIVLGVVVLGERLRPVQWIAVGIGAAAVLVITIDYGRLPWIALTLAASFGLYGFFKKQAAVGAVDSLAVETGALFVPALATLIVIAAQGELAFGRHGAGNTLLLISTGLVTAIPLLLFAASTRRLPLSVLGLLQYLAPVLQFSVGVGIRHERLPAAELIGFAMVWLALIVLTVDGLRSQRRRGGTPAECAELITG</sequence>
<comment type="subcellular location">
    <subcellularLocation>
        <location evidence="1">Cell membrane</location>
        <topology evidence="1">Multi-pass membrane protein</topology>
    </subcellularLocation>
</comment>
<feature type="transmembrane region" description="Helical" evidence="8">
    <location>
        <begin position="84"/>
        <end position="101"/>
    </location>
</feature>
<feature type="transmembrane region" description="Helical" evidence="8">
    <location>
        <begin position="51"/>
        <end position="72"/>
    </location>
</feature>
<feature type="transmembrane region" description="Helical" evidence="8">
    <location>
        <begin position="113"/>
        <end position="130"/>
    </location>
</feature>
<evidence type="ECO:0000256" key="2">
    <source>
        <dbReference type="ARBA" id="ARBA00007362"/>
    </source>
</evidence>
<feature type="transmembrane region" description="Helical" evidence="8">
    <location>
        <begin position="248"/>
        <end position="269"/>
    </location>
</feature>
<feature type="transmembrane region" description="Helical" evidence="8">
    <location>
        <begin position="21"/>
        <end position="39"/>
    </location>
</feature>
<feature type="transmembrane region" description="Helical" evidence="8">
    <location>
        <begin position="160"/>
        <end position="176"/>
    </location>
</feature>
<dbReference type="PANTHER" id="PTHR22911:SF137">
    <property type="entry name" value="SOLUTE CARRIER FAMILY 35 MEMBER G2-RELATED"/>
    <property type="match status" value="1"/>
</dbReference>
<dbReference type="NCBIfam" id="TIGR00688">
    <property type="entry name" value="rarD"/>
    <property type="match status" value="1"/>
</dbReference>
<keyword evidence="7 8" id="KW-0472">Membrane</keyword>
<keyword evidence="5 8" id="KW-0812">Transmembrane</keyword>
<evidence type="ECO:0000256" key="1">
    <source>
        <dbReference type="ARBA" id="ARBA00004651"/>
    </source>
</evidence>
<dbReference type="Pfam" id="PF00892">
    <property type="entry name" value="EamA"/>
    <property type="match status" value="1"/>
</dbReference>
<keyword evidence="3" id="KW-0813">Transport</keyword>
<reference evidence="10" key="1">
    <citation type="submission" date="2022-05" db="EMBL/GenBank/DDBJ databases">
        <title>Jatrophihabitans sp. SB3-54 whole genome sequence.</title>
        <authorList>
            <person name="Suh M.K."/>
            <person name="Eom M.K."/>
            <person name="Kim J.S."/>
            <person name="Kim H.S."/>
            <person name="Do H.E."/>
            <person name="Shin Y.K."/>
            <person name="Lee J.-S."/>
        </authorList>
    </citation>
    <scope>NUCLEOTIDE SEQUENCE</scope>
    <source>
        <strain evidence="10">SB3-54</strain>
    </source>
</reference>
<evidence type="ECO:0000256" key="7">
    <source>
        <dbReference type="ARBA" id="ARBA00023136"/>
    </source>
</evidence>
<protein>
    <submittedName>
        <fullName evidence="10">EamA family transporter RarD</fullName>
    </submittedName>
</protein>
<evidence type="ECO:0000313" key="10">
    <source>
        <dbReference type="EMBL" id="WAX59049.1"/>
    </source>
</evidence>
<feature type="transmembrane region" description="Helical" evidence="8">
    <location>
        <begin position="188"/>
        <end position="210"/>
    </location>
</feature>
<dbReference type="InterPro" id="IPR037185">
    <property type="entry name" value="EmrE-like"/>
</dbReference>
<evidence type="ECO:0000256" key="3">
    <source>
        <dbReference type="ARBA" id="ARBA00022448"/>
    </source>
</evidence>
<evidence type="ECO:0000256" key="8">
    <source>
        <dbReference type="SAM" id="Phobius"/>
    </source>
</evidence>
<organism evidence="10 11">
    <name type="scientific">Jatrophihabitans cynanchi</name>
    <dbReference type="NCBI Taxonomy" id="2944128"/>
    <lineage>
        <taxon>Bacteria</taxon>
        <taxon>Bacillati</taxon>
        <taxon>Actinomycetota</taxon>
        <taxon>Actinomycetes</taxon>
        <taxon>Jatrophihabitantales</taxon>
        <taxon>Jatrophihabitantaceae</taxon>
        <taxon>Jatrophihabitans</taxon>
    </lineage>
</organism>
<dbReference type="Proteomes" id="UP001164693">
    <property type="component" value="Chromosome"/>
</dbReference>
<keyword evidence="4" id="KW-1003">Cell membrane</keyword>
<gene>
    <name evidence="10" type="primary">rarD</name>
    <name evidence="10" type="ORF">M6B22_09895</name>
</gene>
<dbReference type="SUPFAM" id="SSF103481">
    <property type="entry name" value="Multidrug resistance efflux transporter EmrE"/>
    <property type="match status" value="2"/>
</dbReference>
<feature type="transmembrane region" description="Helical" evidence="8">
    <location>
        <begin position="222"/>
        <end position="241"/>
    </location>
</feature>
<feature type="transmembrane region" description="Helical" evidence="8">
    <location>
        <begin position="137"/>
        <end position="154"/>
    </location>
</feature>
<proteinExistence type="inferred from homology"/>